<feature type="compositionally biased region" description="Basic and acidic residues" evidence="1">
    <location>
        <begin position="316"/>
        <end position="326"/>
    </location>
</feature>
<evidence type="ECO:0000313" key="2">
    <source>
        <dbReference type="EMBL" id="KZP01128.1"/>
    </source>
</evidence>
<feature type="region of interest" description="Disordered" evidence="1">
    <location>
        <begin position="1"/>
        <end position="23"/>
    </location>
</feature>
<feature type="compositionally biased region" description="Low complexity" evidence="1">
    <location>
        <begin position="131"/>
        <end position="147"/>
    </location>
</feature>
<feature type="compositionally biased region" description="Acidic residues" evidence="1">
    <location>
        <begin position="395"/>
        <end position="405"/>
    </location>
</feature>
<evidence type="ECO:0000256" key="1">
    <source>
        <dbReference type="SAM" id="MobiDB-lite"/>
    </source>
</evidence>
<keyword evidence="3" id="KW-1185">Reference proteome</keyword>
<feature type="region of interest" description="Disordered" evidence="1">
    <location>
        <begin position="91"/>
        <end position="256"/>
    </location>
</feature>
<feature type="compositionally biased region" description="Low complexity" evidence="1">
    <location>
        <begin position="217"/>
        <end position="227"/>
    </location>
</feature>
<sequence>MDVVPDSDEERNHGGLGFSDDEPMDLFPPALHLGVTGDTISTFVTPLALPSLPPPFAFRNESTISEFTPRAVYVPPEQRAEVNTSLSSIQLTGVGASSDTSAHRDPVANPDTAPPKKKGPPRPRRLPPQPRSVTSTSAPSTSTSISSIPLMVPTMPRSATTPFTHEDRFSSLPKPTTTTPKPVQFFETQSSDLVPPKSAAKVARLPGHDDDPLLLRPTKTSKSSSPSEMRDNHDDARDVAKEEAAGRKRNVTYTSSAESIHGHVVPAAEIKAKTDAPFKSVEPIVLSSDPVDDPLPIPTAADRVKMRKRKSADVSSGERKRSKIEISDGDESEREEVAPTKRKPKGRIQDSDSEFEIEKKAAKKSKSKDEDSGSDFELVTNKPARKRKASSLKIDDDDDDDDDEHDSGAYKTVKKRKSTPDKPRKAVKDRRLMSHVEITIPVMQLNGRGRKEKKTEAAVTLSKSRKATRAELSSPESDSPPSSRPPSPVAPPAKRRKSEPAPKKTKAATARNNTFKSAEFIVSDDDSPSGDEALVPDPVPVAEPKSIIKQRAKTEASKPATPPSTPPKAKEAPSQRRKRERARARALKEQGEGGLIIVDVSAAKKEEPKKVEKEKAASKPTAPKPAAPKPATPKPSALESAAPARTMSKPTTNVIAKENVPPVPTVPPTTSVTPKPRPKMEGTLAHSIPNKALSLSAPRRPRFGLSKSSKLAPLHPKRKTPPPPPPPVQSKKKKKVESDAEDEEEEIATNKRKGDEEDWDWEQAKEQAMVED</sequence>
<feature type="compositionally biased region" description="Pro residues" evidence="1">
    <location>
        <begin position="622"/>
        <end position="633"/>
    </location>
</feature>
<dbReference type="Proteomes" id="UP000076738">
    <property type="component" value="Unassembled WGS sequence"/>
</dbReference>
<feature type="compositionally biased region" description="Basic and acidic residues" evidence="1">
    <location>
        <begin position="228"/>
        <end position="246"/>
    </location>
</feature>
<feature type="compositionally biased region" description="Low complexity" evidence="1">
    <location>
        <begin position="173"/>
        <end position="182"/>
    </location>
</feature>
<feature type="compositionally biased region" description="Basic and acidic residues" evidence="1">
    <location>
        <begin position="602"/>
        <end position="617"/>
    </location>
</feature>
<feature type="compositionally biased region" description="Basic residues" evidence="1">
    <location>
        <begin position="575"/>
        <end position="585"/>
    </location>
</feature>
<reference evidence="2 3" key="1">
    <citation type="journal article" date="2016" name="Mol. Biol. Evol.">
        <title>Comparative Genomics of Early-Diverging Mushroom-Forming Fungi Provides Insights into the Origins of Lignocellulose Decay Capabilities.</title>
        <authorList>
            <person name="Nagy L.G."/>
            <person name="Riley R."/>
            <person name="Tritt A."/>
            <person name="Adam C."/>
            <person name="Daum C."/>
            <person name="Floudas D."/>
            <person name="Sun H."/>
            <person name="Yadav J.S."/>
            <person name="Pangilinan J."/>
            <person name="Larsson K.H."/>
            <person name="Matsuura K."/>
            <person name="Barry K."/>
            <person name="Labutti K."/>
            <person name="Kuo R."/>
            <person name="Ohm R.A."/>
            <person name="Bhattacharya S.S."/>
            <person name="Shirouzu T."/>
            <person name="Yoshinaga Y."/>
            <person name="Martin F.M."/>
            <person name="Grigoriev I.V."/>
            <person name="Hibbett D.S."/>
        </authorList>
    </citation>
    <scope>NUCLEOTIDE SEQUENCE [LARGE SCALE GENOMIC DNA]</scope>
    <source>
        <strain evidence="2 3">TUFC12733</strain>
    </source>
</reference>
<proteinExistence type="predicted"/>
<feature type="compositionally biased region" description="Pro residues" evidence="1">
    <location>
        <begin position="482"/>
        <end position="491"/>
    </location>
</feature>
<evidence type="ECO:0000313" key="3">
    <source>
        <dbReference type="Proteomes" id="UP000076738"/>
    </source>
</evidence>
<gene>
    <name evidence="2" type="ORF">CALVIDRAFT_552243</name>
</gene>
<feature type="compositionally biased region" description="Basic residues" evidence="1">
    <location>
        <begin position="115"/>
        <end position="125"/>
    </location>
</feature>
<feature type="region of interest" description="Disordered" evidence="1">
    <location>
        <begin position="284"/>
        <end position="772"/>
    </location>
</feature>
<feature type="compositionally biased region" description="Polar residues" evidence="1">
    <location>
        <begin position="91"/>
        <end position="100"/>
    </location>
</feature>
<feature type="compositionally biased region" description="Basic and acidic residues" evidence="1">
    <location>
        <begin position="418"/>
        <end position="434"/>
    </location>
</feature>
<accession>A0A167RPA4</accession>
<name>A0A167RPA4_CALVF</name>
<dbReference type="EMBL" id="KV417267">
    <property type="protein sequence ID" value="KZP01128.1"/>
    <property type="molecule type" value="Genomic_DNA"/>
</dbReference>
<organism evidence="2 3">
    <name type="scientific">Calocera viscosa (strain TUFC12733)</name>
    <dbReference type="NCBI Taxonomy" id="1330018"/>
    <lineage>
        <taxon>Eukaryota</taxon>
        <taxon>Fungi</taxon>
        <taxon>Dikarya</taxon>
        <taxon>Basidiomycota</taxon>
        <taxon>Agaricomycotina</taxon>
        <taxon>Dacrymycetes</taxon>
        <taxon>Dacrymycetales</taxon>
        <taxon>Dacrymycetaceae</taxon>
        <taxon>Calocera</taxon>
    </lineage>
</organism>
<dbReference type="OrthoDB" id="10632032at2759"/>
<protein>
    <submittedName>
        <fullName evidence="2">Uncharacterized protein</fullName>
    </submittedName>
</protein>
<dbReference type="AlphaFoldDB" id="A0A167RPA4"/>